<dbReference type="Proteomes" id="UP001590951">
    <property type="component" value="Unassembled WGS sequence"/>
</dbReference>
<evidence type="ECO:0000256" key="2">
    <source>
        <dbReference type="SAM" id="Phobius"/>
    </source>
</evidence>
<dbReference type="EMBL" id="JBHFEH010000008">
    <property type="protein sequence ID" value="KAL2056309.1"/>
    <property type="molecule type" value="Genomic_DNA"/>
</dbReference>
<evidence type="ECO:0000313" key="3">
    <source>
        <dbReference type="EMBL" id="KAL2056309.1"/>
    </source>
</evidence>
<feature type="compositionally biased region" description="Gly residues" evidence="1">
    <location>
        <begin position="148"/>
        <end position="158"/>
    </location>
</feature>
<keyword evidence="2" id="KW-0472">Membrane</keyword>
<feature type="transmembrane region" description="Helical" evidence="2">
    <location>
        <begin position="57"/>
        <end position="79"/>
    </location>
</feature>
<feature type="transmembrane region" description="Helical" evidence="2">
    <location>
        <begin position="15"/>
        <end position="37"/>
    </location>
</feature>
<sequence length="158" mass="17451">MTLTVRRQGRGRSTIRILLILLIIFPLLVRSLFNLGFDAVVVDPEALQYVNIPALEIAQEVLEGLCWVIIFIGIIIISLQESIPSISSPINMENLDEPSRGPLLATDSQSLLIRDHSKEESALDGAIYSDHGKSSQGRKMHWPSWRMRGGGGPGMTAF</sequence>
<comment type="caution">
    <text evidence="3">The sequence shown here is derived from an EMBL/GenBank/DDBJ whole genome shotgun (WGS) entry which is preliminary data.</text>
</comment>
<keyword evidence="2" id="KW-1133">Transmembrane helix</keyword>
<organism evidence="3 4">
    <name type="scientific">Lepraria finkii</name>
    <dbReference type="NCBI Taxonomy" id="1340010"/>
    <lineage>
        <taxon>Eukaryota</taxon>
        <taxon>Fungi</taxon>
        <taxon>Dikarya</taxon>
        <taxon>Ascomycota</taxon>
        <taxon>Pezizomycotina</taxon>
        <taxon>Lecanoromycetes</taxon>
        <taxon>OSLEUM clade</taxon>
        <taxon>Lecanoromycetidae</taxon>
        <taxon>Lecanorales</taxon>
        <taxon>Lecanorineae</taxon>
        <taxon>Stereocaulaceae</taxon>
        <taxon>Lepraria</taxon>
    </lineage>
</organism>
<name>A0ABR4BEM7_9LECA</name>
<reference evidence="3 4" key="1">
    <citation type="submission" date="2024-09" db="EMBL/GenBank/DDBJ databases">
        <title>Rethinking Asexuality: The Enigmatic Case of Functional Sexual Genes in Lepraria (Stereocaulaceae).</title>
        <authorList>
            <person name="Doellman M."/>
            <person name="Sun Y."/>
            <person name="Barcenas-Pena A."/>
            <person name="Lumbsch H.T."/>
            <person name="Grewe F."/>
        </authorList>
    </citation>
    <scope>NUCLEOTIDE SEQUENCE [LARGE SCALE GENOMIC DNA]</scope>
    <source>
        <strain evidence="3 4">Grewe 0041</strain>
    </source>
</reference>
<feature type="region of interest" description="Disordered" evidence="1">
    <location>
        <begin position="131"/>
        <end position="158"/>
    </location>
</feature>
<evidence type="ECO:0000256" key="1">
    <source>
        <dbReference type="SAM" id="MobiDB-lite"/>
    </source>
</evidence>
<accession>A0ABR4BEM7</accession>
<keyword evidence="4" id="KW-1185">Reference proteome</keyword>
<keyword evidence="2" id="KW-0812">Transmembrane</keyword>
<evidence type="ECO:0000313" key="4">
    <source>
        <dbReference type="Proteomes" id="UP001590951"/>
    </source>
</evidence>
<protein>
    <submittedName>
        <fullName evidence="3">Uncharacterized protein</fullName>
    </submittedName>
</protein>
<proteinExistence type="predicted"/>
<gene>
    <name evidence="3" type="ORF">ABVK25_003332</name>
</gene>